<protein>
    <recommendedName>
        <fullName evidence="5">Beta-amylase</fullName>
        <ecNumber evidence="5">3.2.1.2</ecNumber>
    </recommendedName>
</protein>
<evidence type="ECO:0000256" key="5">
    <source>
        <dbReference type="RuleBase" id="RU000509"/>
    </source>
</evidence>
<comment type="similarity">
    <text evidence="1 5">Belongs to the glycosyl hydrolase 14 family.</text>
</comment>
<accession>A0AAN7JGK6</accession>
<feature type="active site" description="Proton donor" evidence="4">
    <location>
        <position position="266"/>
    </location>
</feature>
<feature type="compositionally biased region" description="Low complexity" evidence="6">
    <location>
        <begin position="61"/>
        <end position="70"/>
    </location>
</feature>
<dbReference type="PANTHER" id="PTHR31352">
    <property type="entry name" value="BETA-AMYLASE 1, CHLOROPLASTIC"/>
    <property type="match status" value="1"/>
</dbReference>
<keyword evidence="5" id="KW-0326">Glycosidase</keyword>
<gene>
    <name evidence="7" type="ORF">SAY87_000388</name>
</gene>
<dbReference type="Pfam" id="PF01373">
    <property type="entry name" value="Glyco_hydro_14"/>
    <property type="match status" value="1"/>
</dbReference>
<dbReference type="GO" id="GO:0016161">
    <property type="term" value="F:beta-amylase activity"/>
    <property type="evidence" value="ECO:0007669"/>
    <property type="project" value="UniProtKB-EC"/>
</dbReference>
<evidence type="ECO:0000313" key="8">
    <source>
        <dbReference type="Proteomes" id="UP001345219"/>
    </source>
</evidence>
<proteinExistence type="inferred from homology"/>
<evidence type="ECO:0000256" key="2">
    <source>
        <dbReference type="ARBA" id="ARBA00023277"/>
    </source>
</evidence>
<comment type="caution">
    <text evidence="7">The sequence shown here is derived from an EMBL/GenBank/DDBJ whole genome shotgun (WGS) entry which is preliminary data.</text>
</comment>
<sequence length="556" mass="62820">MAITSPSTPTFSASFYSSPAEGTLITCFPAAALSFSRRCQALIQHPTRRLTLSSRFNSSMPSDPGGSVSPDDGDVQNELHHMFSARGRRRGLPVFVTLPADAVGPTAGQVRRRKAMAQSFRALSAAGIEGVVLEVWWGLVERDQPGVYNWLGYWEIVAMARQCGLKVRAIMAFHQCGTQPGDPQWIPLPQWVLEEINKNPDLAYSDRFGRRNTEYISLGCDILPVLRGRSPVQAYTDFMRSFRNAFKPLLGNVITEIQVGMGPAGELRYPSCPSEKLMWAWRTRELGEFQCYDKYMLASLNACAQEIGMREWGNGGPISASNLMQDPELTEFFKSENGSWNSPYGKFFLEWYSRMLIIHGERICREAETIFRGIEVKTSAKLASIHWHYGTQSHPSELTAGYYNTYKRDGYLPIARMFGRYGFSLCCTCFEMQDEEEKQMNPVSSPEGLIRQLLLAAMVCDVPVEGENSAAYLDDRSFNQVLKMSRSYSEGVERSCFTFNFVRMDKNLFEYQNWVRFTRFVKQMSAANIFRARLGSADFHASITDSWRAGYALACS</sequence>
<dbReference type="EC" id="3.2.1.2" evidence="5"/>
<keyword evidence="8" id="KW-1185">Reference proteome</keyword>
<evidence type="ECO:0000256" key="4">
    <source>
        <dbReference type="PIRSR" id="PIRSR601554-1"/>
    </source>
</evidence>
<evidence type="ECO:0000256" key="1">
    <source>
        <dbReference type="ARBA" id="ARBA00005652"/>
    </source>
</evidence>
<dbReference type="Proteomes" id="UP001345219">
    <property type="component" value="Chromosome 1"/>
</dbReference>
<reference evidence="7 8" key="1">
    <citation type="journal article" date="2023" name="Hortic Res">
        <title>Pangenome of water caltrop reveals structural variations and asymmetric subgenome divergence after allopolyploidization.</title>
        <authorList>
            <person name="Zhang X."/>
            <person name="Chen Y."/>
            <person name="Wang L."/>
            <person name="Yuan Y."/>
            <person name="Fang M."/>
            <person name="Shi L."/>
            <person name="Lu R."/>
            <person name="Comes H.P."/>
            <person name="Ma Y."/>
            <person name="Chen Y."/>
            <person name="Huang G."/>
            <person name="Zhou Y."/>
            <person name="Zheng Z."/>
            <person name="Qiu Y."/>
        </authorList>
    </citation>
    <scope>NUCLEOTIDE SEQUENCE [LARGE SCALE GENOMIC DNA]</scope>
    <source>
        <tissue evidence="7">Roots</tissue>
    </source>
</reference>
<dbReference type="InterPro" id="IPR001554">
    <property type="entry name" value="Glyco_hydro_14"/>
</dbReference>
<dbReference type="Gene3D" id="3.20.20.80">
    <property type="entry name" value="Glycosidases"/>
    <property type="match status" value="1"/>
</dbReference>
<evidence type="ECO:0000256" key="3">
    <source>
        <dbReference type="ARBA" id="ARBA00023326"/>
    </source>
</evidence>
<organism evidence="7 8">
    <name type="scientific">Trapa incisa</name>
    <dbReference type="NCBI Taxonomy" id="236973"/>
    <lineage>
        <taxon>Eukaryota</taxon>
        <taxon>Viridiplantae</taxon>
        <taxon>Streptophyta</taxon>
        <taxon>Embryophyta</taxon>
        <taxon>Tracheophyta</taxon>
        <taxon>Spermatophyta</taxon>
        <taxon>Magnoliopsida</taxon>
        <taxon>eudicotyledons</taxon>
        <taxon>Gunneridae</taxon>
        <taxon>Pentapetalae</taxon>
        <taxon>rosids</taxon>
        <taxon>malvids</taxon>
        <taxon>Myrtales</taxon>
        <taxon>Lythraceae</taxon>
        <taxon>Trapa</taxon>
    </lineage>
</organism>
<keyword evidence="3 5" id="KW-0624">Polysaccharide degradation</keyword>
<dbReference type="PANTHER" id="PTHR31352:SF7">
    <property type="entry name" value="BETA-AMYLASE"/>
    <property type="match status" value="1"/>
</dbReference>
<name>A0AAN7JGK6_9MYRT</name>
<feature type="region of interest" description="Disordered" evidence="6">
    <location>
        <begin position="53"/>
        <end position="73"/>
    </location>
</feature>
<dbReference type="EMBL" id="JAXIOK010000023">
    <property type="protein sequence ID" value="KAK4742387.1"/>
    <property type="molecule type" value="Genomic_DNA"/>
</dbReference>
<evidence type="ECO:0000313" key="7">
    <source>
        <dbReference type="EMBL" id="KAK4742387.1"/>
    </source>
</evidence>
<evidence type="ECO:0000256" key="6">
    <source>
        <dbReference type="SAM" id="MobiDB-lite"/>
    </source>
</evidence>
<dbReference type="GO" id="GO:0000272">
    <property type="term" value="P:polysaccharide catabolic process"/>
    <property type="evidence" value="ECO:0007669"/>
    <property type="project" value="UniProtKB-KW"/>
</dbReference>
<keyword evidence="5" id="KW-0378">Hydrolase</keyword>
<keyword evidence="2 5" id="KW-0119">Carbohydrate metabolism</keyword>
<dbReference type="SUPFAM" id="SSF51445">
    <property type="entry name" value="(Trans)glycosidases"/>
    <property type="match status" value="1"/>
</dbReference>
<dbReference type="PRINTS" id="PR00750">
    <property type="entry name" value="BETAAMYLASE"/>
</dbReference>
<dbReference type="InterPro" id="IPR017853">
    <property type="entry name" value="GH"/>
</dbReference>
<dbReference type="AlphaFoldDB" id="A0AAN7JGK6"/>
<comment type="catalytic activity">
    <reaction evidence="5">
        <text>Hydrolysis of (1-&gt;4)-alpha-D-glucosidic linkages in polysaccharides so as to remove successive maltose units from the non-reducing ends of the chains.</text>
        <dbReference type="EC" id="3.2.1.2"/>
    </reaction>
</comment>
<feature type="active site" description="Proton acceptor" evidence="4">
    <location>
        <position position="467"/>
    </location>
</feature>